<proteinExistence type="predicted"/>
<protein>
    <submittedName>
        <fullName evidence="1">Uncharacterized protein</fullName>
    </submittedName>
</protein>
<dbReference type="EMBL" id="AWUE01023725">
    <property type="protein sequence ID" value="OMO52916.1"/>
    <property type="molecule type" value="Genomic_DNA"/>
</dbReference>
<comment type="caution">
    <text evidence="1">The sequence shown here is derived from an EMBL/GenBank/DDBJ whole genome shotgun (WGS) entry which is preliminary data.</text>
</comment>
<keyword evidence="2" id="KW-1185">Reference proteome</keyword>
<evidence type="ECO:0000313" key="2">
    <source>
        <dbReference type="Proteomes" id="UP000187203"/>
    </source>
</evidence>
<gene>
    <name evidence="1" type="ORF">COLO4_36912</name>
</gene>
<name>A0A1R3G4C7_9ROSI</name>
<reference evidence="2" key="1">
    <citation type="submission" date="2013-09" db="EMBL/GenBank/DDBJ databases">
        <title>Corchorus olitorius genome sequencing.</title>
        <authorList>
            <person name="Alam M."/>
            <person name="Haque M.S."/>
            <person name="Islam M.S."/>
            <person name="Emdad E.M."/>
            <person name="Islam M.M."/>
            <person name="Ahmed B."/>
            <person name="Halim A."/>
            <person name="Hossen Q.M.M."/>
            <person name="Hossain M.Z."/>
            <person name="Ahmed R."/>
            <person name="Khan M.M."/>
            <person name="Islam R."/>
            <person name="Rashid M.M."/>
            <person name="Khan S.A."/>
            <person name="Rahman M.S."/>
            <person name="Alam M."/>
            <person name="Yahiya A.S."/>
            <person name="Khan M.S."/>
            <person name="Azam M.S."/>
            <person name="Haque T."/>
            <person name="Lashkar M.Z.H."/>
            <person name="Akhand A.I."/>
            <person name="Morshed G."/>
            <person name="Roy S."/>
            <person name="Uddin K.S."/>
            <person name="Rabeya T."/>
            <person name="Hossain A.S."/>
            <person name="Chowdhury A."/>
            <person name="Snigdha A.R."/>
            <person name="Mortoza M.S."/>
            <person name="Matin S.A."/>
            <person name="Hoque S.M.E."/>
            <person name="Islam M.K."/>
            <person name="Roy D.K."/>
            <person name="Haider R."/>
            <person name="Moosa M.M."/>
            <person name="Elias S.M."/>
            <person name="Hasan A.M."/>
            <person name="Jahan S."/>
            <person name="Shafiuddin M."/>
            <person name="Mahmood N."/>
            <person name="Shommy N.S."/>
        </authorList>
    </citation>
    <scope>NUCLEOTIDE SEQUENCE [LARGE SCALE GENOMIC DNA]</scope>
    <source>
        <strain evidence="2">cv. O-4</strain>
    </source>
</reference>
<evidence type="ECO:0000313" key="1">
    <source>
        <dbReference type="EMBL" id="OMO52916.1"/>
    </source>
</evidence>
<dbReference type="AlphaFoldDB" id="A0A1R3G4C7"/>
<accession>A0A1R3G4C7</accession>
<dbReference type="Proteomes" id="UP000187203">
    <property type="component" value="Unassembled WGS sequence"/>
</dbReference>
<organism evidence="1 2">
    <name type="scientific">Corchorus olitorius</name>
    <dbReference type="NCBI Taxonomy" id="93759"/>
    <lineage>
        <taxon>Eukaryota</taxon>
        <taxon>Viridiplantae</taxon>
        <taxon>Streptophyta</taxon>
        <taxon>Embryophyta</taxon>
        <taxon>Tracheophyta</taxon>
        <taxon>Spermatophyta</taxon>
        <taxon>Magnoliopsida</taxon>
        <taxon>eudicotyledons</taxon>
        <taxon>Gunneridae</taxon>
        <taxon>Pentapetalae</taxon>
        <taxon>rosids</taxon>
        <taxon>malvids</taxon>
        <taxon>Malvales</taxon>
        <taxon>Malvaceae</taxon>
        <taxon>Grewioideae</taxon>
        <taxon>Apeibeae</taxon>
        <taxon>Corchorus</taxon>
    </lineage>
</organism>
<sequence length="94" mass="10887">MKKRAVMNPPEKDFRFVRKRRYPPEERKKKWSLSSVVKGVGGSVYSVQMEREVEGCVMFGVVTWLPNDSHLQGFFGATLSIDNKILRLNIDSPW</sequence>